<keyword evidence="2" id="KW-1185">Reference proteome</keyword>
<dbReference type="Proteomes" id="UP000807504">
    <property type="component" value="Unassembled WGS sequence"/>
</dbReference>
<comment type="caution">
    <text evidence="1">The sequence shown here is derived from an EMBL/GenBank/DDBJ whole genome shotgun (WGS) entry which is preliminary data.</text>
</comment>
<reference evidence="1" key="1">
    <citation type="journal article" date="2020" name="bioRxiv">
        <title>Chromosome-level reference genome of the European wasp spider Argiope bruennichi: a resource for studies on range expansion and evolutionary adaptation.</title>
        <authorList>
            <person name="Sheffer M.M."/>
            <person name="Hoppe A."/>
            <person name="Krehenwinkel H."/>
            <person name="Uhl G."/>
            <person name="Kuss A.W."/>
            <person name="Jensen L."/>
            <person name="Jensen C."/>
            <person name="Gillespie R.G."/>
            <person name="Hoff K.J."/>
            <person name="Prost S."/>
        </authorList>
    </citation>
    <scope>NUCLEOTIDE SEQUENCE</scope>
</reference>
<dbReference type="EMBL" id="JABXBU010000012">
    <property type="protein sequence ID" value="KAF8789636.1"/>
    <property type="molecule type" value="Genomic_DNA"/>
</dbReference>
<protein>
    <submittedName>
        <fullName evidence="1">Adhesive plaque matrix protein like</fullName>
    </submittedName>
</protein>
<organism evidence="1 2">
    <name type="scientific">Argiope bruennichi</name>
    <name type="common">Wasp spider</name>
    <name type="synonym">Aranea bruennichi</name>
    <dbReference type="NCBI Taxonomy" id="94029"/>
    <lineage>
        <taxon>Eukaryota</taxon>
        <taxon>Metazoa</taxon>
        <taxon>Ecdysozoa</taxon>
        <taxon>Arthropoda</taxon>
        <taxon>Chelicerata</taxon>
        <taxon>Arachnida</taxon>
        <taxon>Araneae</taxon>
        <taxon>Araneomorphae</taxon>
        <taxon>Entelegynae</taxon>
        <taxon>Araneoidea</taxon>
        <taxon>Araneidae</taxon>
        <taxon>Argiope</taxon>
    </lineage>
</organism>
<name>A0A8T0FEY5_ARGBR</name>
<evidence type="ECO:0000313" key="1">
    <source>
        <dbReference type="EMBL" id="KAF8789636.1"/>
    </source>
</evidence>
<dbReference type="AlphaFoldDB" id="A0A8T0FEY5"/>
<reference evidence="1" key="2">
    <citation type="submission" date="2020-06" db="EMBL/GenBank/DDBJ databases">
        <authorList>
            <person name="Sheffer M."/>
        </authorList>
    </citation>
    <scope>NUCLEOTIDE SEQUENCE</scope>
</reference>
<evidence type="ECO:0000313" key="2">
    <source>
        <dbReference type="Proteomes" id="UP000807504"/>
    </source>
</evidence>
<sequence>MVYPDTFLPYMVYPDTFLPYMVYPDTFLPYMVYPDGVLPDTTYPDTVLPYMVYPDTLLPDMAYPDTALPDTAYPDTAFIRIFISDVQIVMEDHQIERYMQGLNQRLRKGWTAHLNSEGRIYYMKKHWFDILKKTSKIEK</sequence>
<accession>A0A8T0FEY5</accession>
<gene>
    <name evidence="1" type="ORF">HNY73_007562</name>
</gene>
<proteinExistence type="predicted"/>